<organism evidence="10">
    <name type="scientific">Pan troglodytes</name>
    <name type="common">Chimpanzee</name>
    <dbReference type="NCBI Taxonomy" id="9598"/>
    <lineage>
        <taxon>Eukaryota</taxon>
        <taxon>Metazoa</taxon>
        <taxon>Chordata</taxon>
        <taxon>Craniata</taxon>
        <taxon>Vertebrata</taxon>
        <taxon>Euteleostomi</taxon>
        <taxon>Mammalia</taxon>
        <taxon>Eutheria</taxon>
        <taxon>Euarchontoglires</taxon>
        <taxon>Primates</taxon>
        <taxon>Haplorrhini</taxon>
        <taxon>Catarrhini</taxon>
        <taxon>Hominidae</taxon>
        <taxon>Pan</taxon>
    </lineage>
</organism>
<dbReference type="GO" id="GO:0005634">
    <property type="term" value="C:nucleus"/>
    <property type="evidence" value="ECO:0007669"/>
    <property type="project" value="UniProtKB-SubCell"/>
</dbReference>
<evidence type="ECO:0000256" key="3">
    <source>
        <dbReference type="ARBA" id="ARBA00012183"/>
    </source>
</evidence>
<evidence type="ECO:0000256" key="1">
    <source>
        <dbReference type="ARBA" id="ARBA00004123"/>
    </source>
</evidence>
<comment type="caution">
    <text evidence="10">The sequence shown here is derived from an EMBL/GenBank/DDBJ whole genome shotgun (WGS) entry which is preliminary data.</text>
</comment>
<dbReference type="Gene3D" id="2.40.50.40">
    <property type="match status" value="1"/>
</dbReference>
<name>A0A2J8QJH7_PANTR</name>
<evidence type="ECO:0000256" key="7">
    <source>
        <dbReference type="ARBA" id="ARBA00022691"/>
    </source>
</evidence>
<dbReference type="GO" id="GO:0032259">
    <property type="term" value="P:methylation"/>
    <property type="evidence" value="ECO:0007669"/>
    <property type="project" value="UniProtKB-KW"/>
</dbReference>
<sequence>MEYYLVKWKGWPDSTNTWEPLQNLKCPLLLQQFSNDKHNYLSQVKKGKAITPKDNNKTLKPAIAEYIVKKAKQRIALQRWQDELNRRKNHKGMIFV</sequence>
<dbReference type="EMBL" id="NBAG03000034">
    <property type="protein sequence ID" value="PNI96434.1"/>
    <property type="molecule type" value="Genomic_DNA"/>
</dbReference>
<accession>A0A2J8QJH7</accession>
<feature type="domain" description="Chromo" evidence="9">
    <location>
        <begin position="1"/>
        <end position="45"/>
    </location>
</feature>
<dbReference type="PANTHER" id="PTHR46223:SF2">
    <property type="entry name" value="HISTONE-LYSINE N-METHYLTRANSFERASE SUV39H2"/>
    <property type="match status" value="1"/>
</dbReference>
<dbReference type="FunFam" id="2.40.50.40:FF:000016">
    <property type="entry name" value="Histone-lysine N-methyltransferase"/>
    <property type="match status" value="1"/>
</dbReference>
<evidence type="ECO:0000256" key="4">
    <source>
        <dbReference type="ARBA" id="ARBA00022454"/>
    </source>
</evidence>
<evidence type="ECO:0000256" key="6">
    <source>
        <dbReference type="ARBA" id="ARBA00022679"/>
    </source>
</evidence>
<keyword evidence="7" id="KW-0949">S-adenosyl-L-methionine</keyword>
<evidence type="ECO:0000259" key="9">
    <source>
        <dbReference type="PROSITE" id="PS50013"/>
    </source>
</evidence>
<evidence type="ECO:0000256" key="5">
    <source>
        <dbReference type="ARBA" id="ARBA00022603"/>
    </source>
</evidence>
<dbReference type="Pfam" id="PF00385">
    <property type="entry name" value="Chromo"/>
    <property type="match status" value="1"/>
</dbReference>
<comment type="subcellular location">
    <subcellularLocation>
        <location evidence="2">Chromosome</location>
    </subcellularLocation>
    <subcellularLocation>
        <location evidence="1">Nucleus</location>
    </subcellularLocation>
</comment>
<dbReference type="InterPro" id="IPR000953">
    <property type="entry name" value="Chromo/chromo_shadow_dom"/>
</dbReference>
<dbReference type="GO" id="GO:0005694">
    <property type="term" value="C:chromosome"/>
    <property type="evidence" value="ECO:0007669"/>
    <property type="project" value="UniProtKB-SubCell"/>
</dbReference>
<dbReference type="InterPro" id="IPR050973">
    <property type="entry name" value="H3K9_Histone-Lys_N-MTase"/>
</dbReference>
<evidence type="ECO:0000313" key="10">
    <source>
        <dbReference type="EMBL" id="PNI96434.1"/>
    </source>
</evidence>
<keyword evidence="8" id="KW-0539">Nucleus</keyword>
<dbReference type="SUPFAM" id="SSF54160">
    <property type="entry name" value="Chromo domain-like"/>
    <property type="match status" value="1"/>
</dbReference>
<dbReference type="PROSITE" id="PS50013">
    <property type="entry name" value="CHROMO_2"/>
    <property type="match status" value="1"/>
</dbReference>
<dbReference type="InterPro" id="IPR016197">
    <property type="entry name" value="Chromo-like_dom_sf"/>
</dbReference>
<dbReference type="PANTHER" id="PTHR46223">
    <property type="entry name" value="HISTONE-LYSINE N-METHYLTRANSFERASE SUV39H"/>
    <property type="match status" value="1"/>
</dbReference>
<keyword evidence="5" id="KW-0489">Methyltransferase</keyword>
<evidence type="ECO:0000256" key="8">
    <source>
        <dbReference type="ARBA" id="ARBA00023242"/>
    </source>
</evidence>
<gene>
    <name evidence="10" type="ORF">CK820_G0029951</name>
</gene>
<dbReference type="EC" id="2.1.1.355" evidence="3"/>
<keyword evidence="4" id="KW-0158">Chromosome</keyword>
<dbReference type="AlphaFoldDB" id="A0A2J8QJH7"/>
<dbReference type="GO" id="GO:0140949">
    <property type="term" value="F:histone H3K9 trimethyltransferase activity"/>
    <property type="evidence" value="ECO:0007669"/>
    <property type="project" value="UniProtKB-EC"/>
</dbReference>
<feature type="non-terminal residue" evidence="10">
    <location>
        <position position="96"/>
    </location>
</feature>
<protein>
    <recommendedName>
        <fullName evidence="3">[histone H3]-lysine(9) N-trimethyltransferase</fullName>
        <ecNumber evidence="3">2.1.1.355</ecNumber>
    </recommendedName>
</protein>
<dbReference type="GO" id="GO:0045892">
    <property type="term" value="P:negative regulation of DNA-templated transcription"/>
    <property type="evidence" value="ECO:0007669"/>
    <property type="project" value="UniProtKB-ARBA"/>
</dbReference>
<evidence type="ECO:0000256" key="2">
    <source>
        <dbReference type="ARBA" id="ARBA00004286"/>
    </source>
</evidence>
<reference evidence="10" key="1">
    <citation type="submission" date="2017-12" db="EMBL/GenBank/DDBJ databases">
        <title>High-resolution comparative analysis of great ape genomes.</title>
        <authorList>
            <person name="Pollen A."/>
            <person name="Hastie A."/>
            <person name="Hormozdiari F."/>
            <person name="Dougherty M."/>
            <person name="Liu R."/>
            <person name="Chaisson M."/>
            <person name="Hoppe E."/>
            <person name="Hill C."/>
            <person name="Pang A."/>
            <person name="Hillier L."/>
            <person name="Baker C."/>
            <person name="Armstrong J."/>
            <person name="Shendure J."/>
            <person name="Paten B."/>
            <person name="Wilson R."/>
            <person name="Chao H."/>
            <person name="Schneider V."/>
            <person name="Ventura M."/>
            <person name="Kronenberg Z."/>
            <person name="Murali S."/>
            <person name="Gordon D."/>
            <person name="Cantsilieris S."/>
            <person name="Munson K."/>
            <person name="Nelson B."/>
            <person name="Raja A."/>
            <person name="Underwood J."/>
            <person name="Diekhans M."/>
            <person name="Fiddes I."/>
            <person name="Haussler D."/>
            <person name="Eichler E."/>
        </authorList>
    </citation>
    <scope>NUCLEOTIDE SEQUENCE [LARGE SCALE GENOMIC DNA]</scope>
    <source>
        <strain evidence="10">Yerkes chimp pedigree #C0471</strain>
    </source>
</reference>
<dbReference type="InterPro" id="IPR023780">
    <property type="entry name" value="Chromo_domain"/>
</dbReference>
<proteinExistence type="predicted"/>
<dbReference type="PROSITE" id="PS00598">
    <property type="entry name" value="CHROMO_1"/>
    <property type="match status" value="1"/>
</dbReference>
<dbReference type="InterPro" id="IPR023779">
    <property type="entry name" value="Chromodomain_CS"/>
</dbReference>
<keyword evidence="6" id="KW-0808">Transferase</keyword>